<dbReference type="SUPFAM" id="SSF54862">
    <property type="entry name" value="4Fe-4S ferredoxins"/>
    <property type="match status" value="1"/>
</dbReference>
<reference evidence="5 6" key="1">
    <citation type="journal article" date="2018" name="J. Microbiol.">
        <title>Baekduia soli gen. nov., sp. nov., a novel bacterium isolated from the soil of Baekdu Mountain and proposal of a novel family name, Baekduiaceae fam. nov.</title>
        <authorList>
            <person name="An D.S."/>
            <person name="Siddiqi M.Z."/>
            <person name="Kim K.H."/>
            <person name="Yu H.S."/>
            <person name="Im W.T."/>
        </authorList>
    </citation>
    <scope>NUCLEOTIDE SEQUENCE [LARGE SCALE GENOMIC DNA]</scope>
    <source>
        <strain evidence="5 6">BR7-21</strain>
    </source>
</reference>
<evidence type="ECO:0000313" key="5">
    <source>
        <dbReference type="EMBL" id="QEC47073.1"/>
    </source>
</evidence>
<proteinExistence type="predicted"/>
<dbReference type="PRINTS" id="PR00352">
    <property type="entry name" value="3FE4SFRDOXIN"/>
</dbReference>
<dbReference type="InterPro" id="IPR001080">
    <property type="entry name" value="3Fe4S_ferredoxin"/>
</dbReference>
<keyword evidence="3 4" id="KW-0411">Iron-sulfur</keyword>
<dbReference type="AlphaFoldDB" id="A0A5B8U277"/>
<evidence type="ECO:0000256" key="1">
    <source>
        <dbReference type="ARBA" id="ARBA00022723"/>
    </source>
</evidence>
<dbReference type="Pfam" id="PF13370">
    <property type="entry name" value="Fer4_13"/>
    <property type="match status" value="1"/>
</dbReference>
<evidence type="ECO:0000256" key="4">
    <source>
        <dbReference type="RuleBase" id="RU368020"/>
    </source>
</evidence>
<evidence type="ECO:0000256" key="2">
    <source>
        <dbReference type="ARBA" id="ARBA00023004"/>
    </source>
</evidence>
<organism evidence="5 6">
    <name type="scientific">Baekduia soli</name>
    <dbReference type="NCBI Taxonomy" id="496014"/>
    <lineage>
        <taxon>Bacteria</taxon>
        <taxon>Bacillati</taxon>
        <taxon>Actinomycetota</taxon>
        <taxon>Thermoleophilia</taxon>
        <taxon>Solirubrobacterales</taxon>
        <taxon>Baekduiaceae</taxon>
        <taxon>Baekduia</taxon>
    </lineage>
</organism>
<dbReference type="Proteomes" id="UP000321805">
    <property type="component" value="Chromosome"/>
</dbReference>
<protein>
    <recommendedName>
        <fullName evidence="4">Ferredoxin</fullName>
    </recommendedName>
</protein>
<evidence type="ECO:0000256" key="3">
    <source>
        <dbReference type="ARBA" id="ARBA00023014"/>
    </source>
</evidence>
<keyword evidence="2 4" id="KW-0408">Iron</keyword>
<dbReference type="EMBL" id="CP042430">
    <property type="protein sequence ID" value="QEC47073.1"/>
    <property type="molecule type" value="Genomic_DNA"/>
</dbReference>
<dbReference type="Gene3D" id="3.30.70.20">
    <property type="match status" value="1"/>
</dbReference>
<sequence>MTYVPHIDELACAAHGDCQDIAPDVFRVDDIAVVIGTGPDDLILKAAQACPSAAITVVDSTSGETIYP</sequence>
<keyword evidence="4" id="KW-0813">Transport</keyword>
<name>A0A5B8U277_9ACTN</name>
<dbReference type="RefSeq" id="WP_146917033.1">
    <property type="nucleotide sequence ID" value="NZ_CP042430.1"/>
</dbReference>
<dbReference type="KEGG" id="bsol:FSW04_05380"/>
<dbReference type="GO" id="GO:0051536">
    <property type="term" value="F:iron-sulfur cluster binding"/>
    <property type="evidence" value="ECO:0007669"/>
    <property type="project" value="UniProtKB-KW"/>
</dbReference>
<dbReference type="GO" id="GO:0009055">
    <property type="term" value="F:electron transfer activity"/>
    <property type="evidence" value="ECO:0007669"/>
    <property type="project" value="UniProtKB-UniRule"/>
</dbReference>
<evidence type="ECO:0000313" key="6">
    <source>
        <dbReference type="Proteomes" id="UP000321805"/>
    </source>
</evidence>
<keyword evidence="4" id="KW-0249">Electron transport</keyword>
<keyword evidence="6" id="KW-1185">Reference proteome</keyword>
<dbReference type="OrthoDB" id="4557285at2"/>
<accession>A0A5B8U277</accession>
<keyword evidence="1 4" id="KW-0479">Metal-binding</keyword>
<comment type="function">
    <text evidence="4">Ferredoxins are iron-sulfur proteins that transfer electrons in a wide variety of metabolic reactions.</text>
</comment>
<dbReference type="GO" id="GO:0005506">
    <property type="term" value="F:iron ion binding"/>
    <property type="evidence" value="ECO:0007669"/>
    <property type="project" value="UniProtKB-UniRule"/>
</dbReference>
<gene>
    <name evidence="5" type="ORF">FSW04_05380</name>
</gene>